<sequence>MQIPKSIILSFALQASFVDARRSSSKSSQSAKQPKSVCLEQGSLYEIEPRFEGIASPQNVYEKCCEEWDEFETNPWSADPTIDVISFGACASDLGQTFLECVGEYTYSSPFRHYYNVELGDNEFQFITTNDALLGDTAFRGAIGVDTGDEKVILQYESTPLYDEDENSLAGRSLADLEYIEYSFKALACHGTETECPEQFYLNVYSKADPPRSAGWYDCAFDFTPTEGGVENGDWTTIRFTRDSVPGNTRCGSGGAANACSDCPVGTSWGTVADLNEGYEMGASTNQILIFALNMGDTSTSAAGLDTGLEGLYDRVVIKLHGEEARVYDL</sequence>
<dbReference type="AlphaFoldDB" id="A0AAD3D367"/>
<organism evidence="1 2">
    <name type="scientific">Chaetoceros tenuissimus</name>
    <dbReference type="NCBI Taxonomy" id="426638"/>
    <lineage>
        <taxon>Eukaryota</taxon>
        <taxon>Sar</taxon>
        <taxon>Stramenopiles</taxon>
        <taxon>Ochrophyta</taxon>
        <taxon>Bacillariophyta</taxon>
        <taxon>Coscinodiscophyceae</taxon>
        <taxon>Chaetocerotophycidae</taxon>
        <taxon>Chaetocerotales</taxon>
        <taxon>Chaetocerotaceae</taxon>
        <taxon>Chaetoceros</taxon>
    </lineage>
</organism>
<dbReference type="EMBL" id="BLLK01000056">
    <property type="protein sequence ID" value="GFH56863.1"/>
    <property type="molecule type" value="Genomic_DNA"/>
</dbReference>
<keyword evidence="2" id="KW-1185">Reference proteome</keyword>
<dbReference type="Proteomes" id="UP001054902">
    <property type="component" value="Unassembled WGS sequence"/>
</dbReference>
<evidence type="ECO:0000313" key="1">
    <source>
        <dbReference type="EMBL" id="GFH56863.1"/>
    </source>
</evidence>
<gene>
    <name evidence="1" type="ORF">CTEN210_13339</name>
</gene>
<comment type="caution">
    <text evidence="1">The sequence shown here is derived from an EMBL/GenBank/DDBJ whole genome shotgun (WGS) entry which is preliminary data.</text>
</comment>
<evidence type="ECO:0000313" key="2">
    <source>
        <dbReference type="Proteomes" id="UP001054902"/>
    </source>
</evidence>
<reference evidence="1 2" key="1">
    <citation type="journal article" date="2021" name="Sci. Rep.">
        <title>The genome of the diatom Chaetoceros tenuissimus carries an ancient integrated fragment of an extant virus.</title>
        <authorList>
            <person name="Hongo Y."/>
            <person name="Kimura K."/>
            <person name="Takaki Y."/>
            <person name="Yoshida Y."/>
            <person name="Baba S."/>
            <person name="Kobayashi G."/>
            <person name="Nagasaki K."/>
            <person name="Hano T."/>
            <person name="Tomaru Y."/>
        </authorList>
    </citation>
    <scope>NUCLEOTIDE SEQUENCE [LARGE SCALE GENOMIC DNA]</scope>
    <source>
        <strain evidence="1 2">NIES-3715</strain>
    </source>
</reference>
<accession>A0AAD3D367</accession>
<name>A0AAD3D367_9STRA</name>
<proteinExistence type="predicted"/>
<protein>
    <submittedName>
        <fullName evidence="1">Uncharacterized protein</fullName>
    </submittedName>
</protein>